<dbReference type="AlphaFoldDB" id="A0A2T0N8L0"/>
<sequence>MLLERGLTRKGIARSKHPTFDLTTDQAGDLLIERHGIHTIEHARIINISTVHFTAPPPPPAQPHQPSYIGKKE</sequence>
<organism evidence="2 3">
    <name type="scientific">Nonomuraea fuscirosea</name>
    <dbReference type="NCBI Taxonomy" id="1291556"/>
    <lineage>
        <taxon>Bacteria</taxon>
        <taxon>Bacillati</taxon>
        <taxon>Actinomycetota</taxon>
        <taxon>Actinomycetes</taxon>
        <taxon>Streptosporangiales</taxon>
        <taxon>Streptosporangiaceae</taxon>
        <taxon>Nonomuraea</taxon>
    </lineage>
</organism>
<dbReference type="EMBL" id="PVNG01000002">
    <property type="protein sequence ID" value="PRX69132.1"/>
    <property type="molecule type" value="Genomic_DNA"/>
</dbReference>
<evidence type="ECO:0000256" key="1">
    <source>
        <dbReference type="SAM" id="MobiDB-lite"/>
    </source>
</evidence>
<name>A0A2T0N8L0_9ACTN</name>
<keyword evidence="3" id="KW-1185">Reference proteome</keyword>
<feature type="region of interest" description="Disordered" evidence="1">
    <location>
        <begin position="53"/>
        <end position="73"/>
    </location>
</feature>
<accession>A0A2T0N8L0</accession>
<reference evidence="2 3" key="1">
    <citation type="submission" date="2018-03" db="EMBL/GenBank/DDBJ databases">
        <title>Genomic Encyclopedia of Type Strains, Phase III (KMG-III): the genomes of soil and plant-associated and newly described type strains.</title>
        <authorList>
            <person name="Whitman W."/>
        </authorList>
    </citation>
    <scope>NUCLEOTIDE SEQUENCE [LARGE SCALE GENOMIC DNA]</scope>
    <source>
        <strain evidence="2 3">CGMCC 4.7104</strain>
    </source>
</reference>
<evidence type="ECO:0000313" key="3">
    <source>
        <dbReference type="Proteomes" id="UP000238312"/>
    </source>
</evidence>
<proteinExistence type="predicted"/>
<protein>
    <submittedName>
        <fullName evidence="2">Uncharacterized protein</fullName>
    </submittedName>
</protein>
<gene>
    <name evidence="2" type="ORF">B0I32_102189</name>
</gene>
<evidence type="ECO:0000313" key="2">
    <source>
        <dbReference type="EMBL" id="PRX69132.1"/>
    </source>
</evidence>
<dbReference type="Proteomes" id="UP000238312">
    <property type="component" value="Unassembled WGS sequence"/>
</dbReference>
<comment type="caution">
    <text evidence="2">The sequence shown here is derived from an EMBL/GenBank/DDBJ whole genome shotgun (WGS) entry which is preliminary data.</text>
</comment>